<dbReference type="PANTHER" id="PTHR32494:SF19">
    <property type="entry name" value="ALLANTOATE DEIMINASE-RELATED"/>
    <property type="match status" value="1"/>
</dbReference>
<dbReference type="Gene3D" id="3.40.630.10">
    <property type="entry name" value="Zn peptidases"/>
    <property type="match status" value="1"/>
</dbReference>
<dbReference type="STRING" id="68895.RR42_m1896"/>
<evidence type="ECO:0000256" key="5">
    <source>
        <dbReference type="ARBA" id="ARBA00022801"/>
    </source>
</evidence>
<keyword evidence="7" id="KW-0862">Zinc</keyword>
<keyword evidence="6" id="KW-0464">Manganese</keyword>
<dbReference type="EMBL" id="CP010536">
    <property type="protein sequence ID" value="AJG19291.1"/>
    <property type="molecule type" value="Genomic_DNA"/>
</dbReference>
<dbReference type="PANTHER" id="PTHR32494">
    <property type="entry name" value="ALLANTOATE DEIMINASE-RELATED"/>
    <property type="match status" value="1"/>
</dbReference>
<feature type="binding site" evidence="7">
    <location>
        <position position="92"/>
    </location>
    <ligand>
        <name>Zn(2+)</name>
        <dbReference type="ChEBI" id="CHEBI:29105"/>
        <label>2</label>
    </ligand>
</feature>
<comment type="cofactor">
    <cofactor evidence="1">
        <name>Mn(2+)</name>
        <dbReference type="ChEBI" id="CHEBI:29035"/>
    </cofactor>
</comment>
<dbReference type="InterPro" id="IPR036264">
    <property type="entry name" value="Bact_exopeptidase_dim_dom"/>
</dbReference>
<reference evidence="8 9" key="1">
    <citation type="journal article" date="2015" name="Genome Announc.">
        <title>Complete Genome Sequence of Cupriavidus basilensis 4G11, Isolated from the Oak Ridge Field Research Center Site.</title>
        <authorList>
            <person name="Ray J."/>
            <person name="Waters R.J."/>
            <person name="Skerker J.M."/>
            <person name="Kuehl J.V."/>
            <person name="Price M.N."/>
            <person name="Huang J."/>
            <person name="Chakraborty R."/>
            <person name="Arkin A.P."/>
            <person name="Deutschbauer A."/>
        </authorList>
    </citation>
    <scope>NUCLEOTIDE SEQUENCE [LARGE SCALE GENOMIC DNA]</scope>
    <source>
        <strain evidence="8">4G11</strain>
    </source>
</reference>
<accession>A0A0C4YET8</accession>
<dbReference type="OrthoDB" id="9808195at2"/>
<comment type="subunit">
    <text evidence="3">Homodimer.</text>
</comment>
<evidence type="ECO:0000256" key="2">
    <source>
        <dbReference type="ARBA" id="ARBA00006153"/>
    </source>
</evidence>
<dbReference type="GO" id="GO:0016813">
    <property type="term" value="F:hydrolase activity, acting on carbon-nitrogen (but not peptide) bonds, in linear amidines"/>
    <property type="evidence" value="ECO:0007669"/>
    <property type="project" value="InterPro"/>
</dbReference>
<evidence type="ECO:0000256" key="7">
    <source>
        <dbReference type="PIRSR" id="PIRSR001235-1"/>
    </source>
</evidence>
<dbReference type="PIRSF" id="PIRSF001235">
    <property type="entry name" value="Amidase_carbamoylase"/>
    <property type="match status" value="1"/>
</dbReference>
<dbReference type="GO" id="GO:0046872">
    <property type="term" value="F:metal ion binding"/>
    <property type="evidence" value="ECO:0007669"/>
    <property type="project" value="UniProtKB-KW"/>
</dbReference>
<evidence type="ECO:0000313" key="9">
    <source>
        <dbReference type="Proteomes" id="UP000031843"/>
    </source>
</evidence>
<evidence type="ECO:0000256" key="4">
    <source>
        <dbReference type="ARBA" id="ARBA00022723"/>
    </source>
</evidence>
<dbReference type="InterPro" id="IPR002933">
    <property type="entry name" value="Peptidase_M20"/>
</dbReference>
<name>A0A0C4YET8_9BURK</name>
<dbReference type="EC" id="3.5.1.6" evidence="8"/>
<evidence type="ECO:0000256" key="3">
    <source>
        <dbReference type="ARBA" id="ARBA00011738"/>
    </source>
</evidence>
<feature type="binding site" evidence="7">
    <location>
        <position position="81"/>
    </location>
    <ligand>
        <name>Zn(2+)</name>
        <dbReference type="ChEBI" id="CHEBI:29105"/>
        <label>1</label>
    </ligand>
</feature>
<comment type="cofactor">
    <cofactor evidence="7">
        <name>Zn(2+)</name>
        <dbReference type="ChEBI" id="CHEBI:29105"/>
    </cofactor>
    <text evidence="7">Binds 2 Zn(2+) ions per subunit.</text>
</comment>
<evidence type="ECO:0000313" key="8">
    <source>
        <dbReference type="EMBL" id="AJG19291.1"/>
    </source>
</evidence>
<feature type="binding site" evidence="7">
    <location>
        <position position="194"/>
    </location>
    <ligand>
        <name>Zn(2+)</name>
        <dbReference type="ChEBI" id="CHEBI:29105"/>
        <label>1</label>
    </ligand>
</feature>
<dbReference type="Proteomes" id="UP000031843">
    <property type="component" value="Chromosome main"/>
</dbReference>
<dbReference type="SUPFAM" id="SSF53187">
    <property type="entry name" value="Zn-dependent exopeptidases"/>
    <property type="match status" value="1"/>
</dbReference>
<proteinExistence type="inferred from homology"/>
<dbReference type="InterPro" id="IPR010158">
    <property type="entry name" value="Amidase_Cbmase"/>
</dbReference>
<dbReference type="SUPFAM" id="SSF55031">
    <property type="entry name" value="Bacterial exopeptidase dimerisation domain"/>
    <property type="match status" value="1"/>
</dbReference>
<gene>
    <name evidence="8" type="ORF">RR42_m1896</name>
</gene>
<comment type="similarity">
    <text evidence="2">Belongs to the peptidase M20 family.</text>
</comment>
<feature type="binding site" evidence="7">
    <location>
        <position position="392"/>
    </location>
    <ligand>
        <name>Zn(2+)</name>
        <dbReference type="ChEBI" id="CHEBI:29105"/>
        <label>2</label>
    </ligand>
</feature>
<organism evidence="8 9">
    <name type="scientific">Cupriavidus basilensis</name>
    <dbReference type="NCBI Taxonomy" id="68895"/>
    <lineage>
        <taxon>Bacteria</taxon>
        <taxon>Pseudomonadati</taxon>
        <taxon>Pseudomonadota</taxon>
        <taxon>Betaproteobacteria</taxon>
        <taxon>Burkholderiales</taxon>
        <taxon>Burkholderiaceae</taxon>
        <taxon>Cupriavidus</taxon>
    </lineage>
</organism>
<dbReference type="AlphaFoldDB" id="A0A0C4YET8"/>
<keyword evidence="5 8" id="KW-0378">Hydrolase</keyword>
<keyword evidence="4 7" id="KW-0479">Metal-binding</keyword>
<dbReference type="GO" id="GO:0003837">
    <property type="term" value="F:beta-ureidopropionase activity"/>
    <property type="evidence" value="ECO:0007669"/>
    <property type="project" value="UniProtKB-EC"/>
</dbReference>
<dbReference type="NCBIfam" id="TIGR01879">
    <property type="entry name" value="hydantase"/>
    <property type="match status" value="1"/>
</dbReference>
<dbReference type="KEGG" id="cbw:RR42_m1896"/>
<keyword evidence="9" id="KW-1185">Reference proteome</keyword>
<protein>
    <submittedName>
        <fullName evidence="8">Beta-ureidopropionase</fullName>
        <ecNumber evidence="8">3.5.1.6</ecNumber>
    </submittedName>
</protein>
<dbReference type="RefSeq" id="WP_043346029.1">
    <property type="nucleotide sequence ID" value="NZ_CP010536.1"/>
</dbReference>
<feature type="binding site" evidence="7">
    <location>
        <position position="127"/>
    </location>
    <ligand>
        <name>Zn(2+)</name>
        <dbReference type="ChEBI" id="CHEBI:29105"/>
        <label>2</label>
    </ligand>
</feature>
<evidence type="ECO:0000256" key="1">
    <source>
        <dbReference type="ARBA" id="ARBA00001936"/>
    </source>
</evidence>
<dbReference type="Pfam" id="PF01546">
    <property type="entry name" value="Peptidase_M20"/>
    <property type="match status" value="1"/>
</dbReference>
<sequence length="417" mass="44887">MEILELKPVAEQLFKDMRELSFDGVGVTRDSYGAGETAAASYLRDFALRHGLQAQADRAANLVLRLPQADTGAPATWVGSHLDSVPQGGNFDGLAGIVAGLLCQFRQKRSGRHSRVPLQVVGFRGEESAWFGKAYMGSGALLGKLSADDLALAHRHSGASLAACMTAAGADVEAIRAQAPLLDKAKVHAYLELHIEQGPVMVARGLPVAVVPGIRGNVRHNRIQCIGEAGHSGAVPRWLRKDAMFAVADLITRLDEHWRVLLERGIDLVVTTGVVSTSPAEHSISRIPGMVSFSFEARSKSEETLEGFHQLLRTECKAISRDRGVRFAFDRRIESAPATMDGRLCALLTQACRQRDLPVEPVPSGAGHDASLFANAGIPTGMLFVRNENGSHNPHEAMDIDDFLLGVQVLDDTIASL</sequence>
<dbReference type="Gene3D" id="3.30.70.360">
    <property type="match status" value="1"/>
</dbReference>
<feature type="binding site" evidence="7">
    <location>
        <position position="92"/>
    </location>
    <ligand>
        <name>Zn(2+)</name>
        <dbReference type="ChEBI" id="CHEBI:29105"/>
        <label>1</label>
    </ligand>
</feature>
<evidence type="ECO:0000256" key="6">
    <source>
        <dbReference type="ARBA" id="ARBA00023211"/>
    </source>
</evidence>